<keyword evidence="2" id="KW-1185">Reference proteome</keyword>
<comment type="caution">
    <text evidence="1">The sequence shown here is derived from an EMBL/GenBank/DDBJ whole genome shotgun (WGS) entry which is preliminary data.</text>
</comment>
<gene>
    <name evidence="1" type="ORF">JF922_04860</name>
</gene>
<name>A0A934K2S5_9BACT</name>
<dbReference type="EMBL" id="JAEKNR010000060">
    <property type="protein sequence ID" value="MBJ7597400.1"/>
    <property type="molecule type" value="Genomic_DNA"/>
</dbReference>
<reference evidence="1" key="1">
    <citation type="submission" date="2020-10" db="EMBL/GenBank/DDBJ databases">
        <title>Ca. Dormibacterota MAGs.</title>
        <authorList>
            <person name="Montgomery K."/>
        </authorList>
    </citation>
    <scope>NUCLEOTIDE SEQUENCE [LARGE SCALE GENOMIC DNA]</scope>
    <source>
        <strain evidence="1">SC8812_S17_10</strain>
    </source>
</reference>
<organism evidence="1 2">
    <name type="scientific">Candidatus Nephthysia bennettiae</name>
    <dbReference type="NCBI Taxonomy" id="3127016"/>
    <lineage>
        <taxon>Bacteria</taxon>
        <taxon>Bacillati</taxon>
        <taxon>Candidatus Dormiibacterota</taxon>
        <taxon>Candidatus Dormibacteria</taxon>
        <taxon>Candidatus Dormibacterales</taxon>
        <taxon>Candidatus Dormibacteraceae</taxon>
        <taxon>Candidatus Nephthysia</taxon>
    </lineage>
</organism>
<proteinExistence type="predicted"/>
<evidence type="ECO:0000313" key="1">
    <source>
        <dbReference type="EMBL" id="MBJ7597400.1"/>
    </source>
</evidence>
<protein>
    <submittedName>
        <fullName evidence="1">Uncharacterized protein</fullName>
    </submittedName>
</protein>
<evidence type="ECO:0000313" key="2">
    <source>
        <dbReference type="Proteomes" id="UP000612893"/>
    </source>
</evidence>
<accession>A0A934K2S5</accession>
<sequence>MQADAEVIASSVADALDTNNQELFRQLRGLLSTQAEEVVGIAGPEPDQDP</sequence>
<dbReference type="Proteomes" id="UP000612893">
    <property type="component" value="Unassembled WGS sequence"/>
</dbReference>
<dbReference type="AlphaFoldDB" id="A0A934K2S5"/>
<dbReference type="RefSeq" id="WP_338199582.1">
    <property type="nucleotide sequence ID" value="NZ_JAEKNR010000060.1"/>
</dbReference>